<proteinExistence type="predicted"/>
<accession>A0A7J0BMC6</accession>
<gene>
    <name evidence="1" type="ORF">DSM101010T_32980</name>
</gene>
<dbReference type="RefSeq" id="WP_174406580.1">
    <property type="nucleotide sequence ID" value="NZ_BLVO01000016.1"/>
</dbReference>
<evidence type="ECO:0000313" key="2">
    <source>
        <dbReference type="Proteomes" id="UP000503840"/>
    </source>
</evidence>
<dbReference type="EMBL" id="BLVO01000016">
    <property type="protein sequence ID" value="GFM34933.1"/>
    <property type="molecule type" value="Genomic_DNA"/>
</dbReference>
<evidence type="ECO:0000313" key="1">
    <source>
        <dbReference type="EMBL" id="GFM34933.1"/>
    </source>
</evidence>
<sequence>MKIAVRLTFFGEEITKLVDYPGRPGSQGEVIQWLLSQTDLQWTDYDRASQEDKILYHYDEGTVQ</sequence>
<keyword evidence="2" id="KW-1185">Reference proteome</keyword>
<reference evidence="1 2" key="1">
    <citation type="submission" date="2020-05" db="EMBL/GenBank/DDBJ databases">
        <title>Draft genome sequence of Desulfovibrio sp. strain HN2T.</title>
        <authorList>
            <person name="Ueno A."/>
            <person name="Tamazawa S."/>
            <person name="Tamamura S."/>
            <person name="Murakami T."/>
            <person name="Kiyama T."/>
            <person name="Inomata H."/>
            <person name="Amano Y."/>
            <person name="Miyakawa K."/>
            <person name="Tamaki H."/>
            <person name="Naganuma T."/>
            <person name="Kaneko K."/>
        </authorList>
    </citation>
    <scope>NUCLEOTIDE SEQUENCE [LARGE SCALE GENOMIC DNA]</scope>
    <source>
        <strain evidence="1 2">HN2</strain>
    </source>
</reference>
<name>A0A7J0BMC6_9BACT</name>
<dbReference type="AlphaFoldDB" id="A0A7J0BMC6"/>
<comment type="caution">
    <text evidence="1">The sequence shown here is derived from an EMBL/GenBank/DDBJ whole genome shotgun (WGS) entry which is preliminary data.</text>
</comment>
<protein>
    <submittedName>
        <fullName evidence="1">Uncharacterized protein</fullName>
    </submittedName>
</protein>
<dbReference type="Proteomes" id="UP000503840">
    <property type="component" value="Unassembled WGS sequence"/>
</dbReference>
<organism evidence="1 2">
    <name type="scientific">Desulfovibrio subterraneus</name>
    <dbReference type="NCBI Taxonomy" id="2718620"/>
    <lineage>
        <taxon>Bacteria</taxon>
        <taxon>Pseudomonadati</taxon>
        <taxon>Thermodesulfobacteriota</taxon>
        <taxon>Desulfovibrionia</taxon>
        <taxon>Desulfovibrionales</taxon>
        <taxon>Desulfovibrionaceae</taxon>
        <taxon>Desulfovibrio</taxon>
    </lineage>
</organism>